<feature type="domain" description="C2H2-type" evidence="14">
    <location>
        <begin position="690"/>
        <end position="717"/>
    </location>
</feature>
<comment type="subcellular location">
    <subcellularLocation>
        <location evidence="1">Nucleus</location>
    </subcellularLocation>
</comment>
<dbReference type="GO" id="GO:1990837">
    <property type="term" value="F:sequence-specific double-stranded DNA binding"/>
    <property type="evidence" value="ECO:0007669"/>
    <property type="project" value="UniProtKB-ARBA"/>
</dbReference>
<evidence type="ECO:0000256" key="2">
    <source>
        <dbReference type="ARBA" id="ARBA00006991"/>
    </source>
</evidence>
<dbReference type="PROSITE" id="PS51915">
    <property type="entry name" value="ZAD"/>
    <property type="match status" value="1"/>
</dbReference>
<evidence type="ECO:0000313" key="20">
    <source>
        <dbReference type="Proteomes" id="UP000030742"/>
    </source>
</evidence>
<name>N6ULE0_DENPD</name>
<feature type="region of interest" description="Disordered" evidence="13">
    <location>
        <begin position="363"/>
        <end position="391"/>
    </location>
</feature>
<evidence type="ECO:0000313" key="17">
    <source>
        <dbReference type="EMBL" id="ERL86666.1"/>
    </source>
</evidence>
<evidence type="ECO:0008006" key="21">
    <source>
        <dbReference type="Google" id="ProtNLM"/>
    </source>
</evidence>
<evidence type="ECO:0000256" key="13">
    <source>
        <dbReference type="SAM" id="MobiDB-lite"/>
    </source>
</evidence>
<keyword evidence="3 12" id="KW-0479">Metal-binding</keyword>
<dbReference type="FunFam" id="3.30.160.60:FF:000045">
    <property type="entry name" value="ZFP69 zinc finger protein B"/>
    <property type="match status" value="1"/>
</dbReference>
<evidence type="ECO:0000259" key="15">
    <source>
        <dbReference type="PROSITE" id="PS51915"/>
    </source>
</evidence>
<evidence type="ECO:0000256" key="8">
    <source>
        <dbReference type="ARBA" id="ARBA00023125"/>
    </source>
</evidence>
<dbReference type="FunFam" id="3.30.160.60:FF:000608">
    <property type="entry name" value="zinc finger protein 286A isoform X1"/>
    <property type="match status" value="1"/>
</dbReference>
<evidence type="ECO:0000256" key="5">
    <source>
        <dbReference type="ARBA" id="ARBA00022771"/>
    </source>
</evidence>
<organism evidence="16">
    <name type="scientific">Dendroctonus ponderosae</name>
    <name type="common">Mountain pine beetle</name>
    <dbReference type="NCBI Taxonomy" id="77166"/>
    <lineage>
        <taxon>Eukaryota</taxon>
        <taxon>Metazoa</taxon>
        <taxon>Ecdysozoa</taxon>
        <taxon>Arthropoda</taxon>
        <taxon>Hexapoda</taxon>
        <taxon>Insecta</taxon>
        <taxon>Pterygota</taxon>
        <taxon>Neoptera</taxon>
        <taxon>Endopterygota</taxon>
        <taxon>Coleoptera</taxon>
        <taxon>Polyphaga</taxon>
        <taxon>Cucujiformia</taxon>
        <taxon>Curculionidae</taxon>
        <taxon>Scolytinae</taxon>
        <taxon>Dendroctonus</taxon>
    </lineage>
</organism>
<accession>N6ULE0</accession>
<dbReference type="SMART" id="SM00868">
    <property type="entry name" value="zf-AD"/>
    <property type="match status" value="1"/>
</dbReference>
<feature type="domain" description="C2H2-type" evidence="14">
    <location>
        <begin position="290"/>
        <end position="312"/>
    </location>
</feature>
<feature type="region of interest" description="Disordered" evidence="13">
    <location>
        <begin position="461"/>
        <end position="533"/>
    </location>
</feature>
<dbReference type="PANTHER" id="PTHR16515">
    <property type="entry name" value="PR DOMAIN ZINC FINGER PROTEIN"/>
    <property type="match status" value="1"/>
</dbReference>
<evidence type="ECO:0000313" key="18">
    <source>
        <dbReference type="EnsemblMetazoa" id="XP_019773305.1"/>
    </source>
</evidence>
<feature type="domain" description="C2H2-type" evidence="14">
    <location>
        <begin position="206"/>
        <end position="233"/>
    </location>
</feature>
<feature type="domain" description="C2H2-type" evidence="14">
    <location>
        <begin position="540"/>
        <end position="568"/>
    </location>
</feature>
<feature type="domain" description="C2H2-type" evidence="14">
    <location>
        <begin position="662"/>
        <end position="689"/>
    </location>
</feature>
<evidence type="ECO:0000256" key="12">
    <source>
        <dbReference type="PROSITE-ProRule" id="PRU01263"/>
    </source>
</evidence>
<dbReference type="SUPFAM" id="SSF57667">
    <property type="entry name" value="beta-beta-alpha zinc fingers"/>
    <property type="match status" value="9"/>
</dbReference>
<feature type="region of interest" description="Disordered" evidence="13">
    <location>
        <begin position="428"/>
        <end position="449"/>
    </location>
</feature>
<feature type="domain" description="C2H2-type" evidence="14">
    <location>
        <begin position="597"/>
        <end position="624"/>
    </location>
</feature>
<proteinExistence type="inferred from homology"/>
<evidence type="ECO:0000256" key="4">
    <source>
        <dbReference type="ARBA" id="ARBA00022737"/>
    </source>
</evidence>
<dbReference type="InterPro" id="IPR050331">
    <property type="entry name" value="Zinc_finger"/>
</dbReference>
<dbReference type="Proteomes" id="UP000019118">
    <property type="component" value="Unassembled WGS sequence"/>
</dbReference>
<reference evidence="19 20" key="1">
    <citation type="journal article" date="2013" name="Genome Biol.">
        <title>Draft genome of the mountain pine beetle, Dendroctonus ponderosae Hopkins, a major forest pest.</title>
        <authorList>
            <person name="Keeling C.I."/>
            <person name="Yuen M.M."/>
            <person name="Liao N.Y."/>
            <person name="Docking T.R."/>
            <person name="Chan S.K."/>
            <person name="Taylor G.A."/>
            <person name="Palmquist D.L."/>
            <person name="Jackman S.D."/>
            <person name="Nguyen A."/>
            <person name="Li M."/>
            <person name="Henderson H."/>
            <person name="Janes J.K."/>
            <person name="Zhao Y."/>
            <person name="Pandoh P."/>
            <person name="Moore R."/>
            <person name="Sperling F.A."/>
            <person name="Huber D.P."/>
            <person name="Birol I."/>
            <person name="Jones S.J."/>
            <person name="Bohlmann J."/>
        </authorList>
    </citation>
    <scope>NUCLEOTIDE SEQUENCE</scope>
</reference>
<feature type="domain" description="C2H2-type" evidence="14">
    <location>
        <begin position="747"/>
        <end position="774"/>
    </location>
</feature>
<evidence type="ECO:0000256" key="11">
    <source>
        <dbReference type="PROSITE-ProRule" id="PRU00042"/>
    </source>
</evidence>
<dbReference type="PROSITE" id="PS50157">
    <property type="entry name" value="ZINC_FINGER_C2H2_2"/>
    <property type="match status" value="16"/>
</dbReference>
<dbReference type="FunFam" id="3.30.160.60:FF:001119">
    <property type="entry name" value="zinc finger protein 408"/>
    <property type="match status" value="1"/>
</dbReference>
<evidence type="ECO:0000256" key="7">
    <source>
        <dbReference type="ARBA" id="ARBA00023015"/>
    </source>
</evidence>
<dbReference type="Pfam" id="PF12874">
    <property type="entry name" value="zf-met"/>
    <property type="match status" value="1"/>
</dbReference>
<feature type="domain" description="C2H2-type" evidence="14">
    <location>
        <begin position="234"/>
        <end position="261"/>
    </location>
</feature>
<dbReference type="EnsemblMetazoa" id="XM_019917746.1">
    <property type="protein sequence ID" value="XP_019773305.1"/>
    <property type="gene ID" value="LOC109546692"/>
</dbReference>
<keyword evidence="10" id="KW-0539">Nucleus</keyword>
<dbReference type="FunFam" id="3.30.160.60:FF:000446">
    <property type="entry name" value="Zinc finger protein"/>
    <property type="match status" value="1"/>
</dbReference>
<feature type="binding site" evidence="12">
    <location>
        <position position="71"/>
    </location>
    <ligand>
        <name>Zn(2+)</name>
        <dbReference type="ChEBI" id="CHEBI:29105"/>
    </ligand>
</feature>
<dbReference type="Proteomes" id="UP000030742">
    <property type="component" value="Unassembled WGS sequence"/>
</dbReference>
<keyword evidence="5 11" id="KW-0863">Zinc-finger</keyword>
<dbReference type="Pfam" id="PF13912">
    <property type="entry name" value="zf-C2H2_6"/>
    <property type="match status" value="2"/>
</dbReference>
<reference evidence="18" key="2">
    <citation type="submission" date="2024-08" db="UniProtKB">
        <authorList>
            <consortium name="EnsemblMetazoa"/>
        </authorList>
    </citation>
    <scope>IDENTIFICATION</scope>
</reference>
<protein>
    <recommendedName>
        <fullName evidence="21">Protein krueppel</fullName>
    </recommendedName>
</protein>
<keyword evidence="6 12" id="KW-0862">Zinc</keyword>
<keyword evidence="19" id="KW-1185">Reference proteome</keyword>
<evidence type="ECO:0000256" key="1">
    <source>
        <dbReference type="ARBA" id="ARBA00004123"/>
    </source>
</evidence>
<feature type="domain" description="C2H2-type" evidence="14">
    <location>
        <begin position="262"/>
        <end position="290"/>
    </location>
</feature>
<dbReference type="EMBL" id="KB740085">
    <property type="protein sequence ID" value="ENN81491.1"/>
    <property type="molecule type" value="Genomic_DNA"/>
</dbReference>
<dbReference type="PANTHER" id="PTHR16515:SF49">
    <property type="entry name" value="GASTRULA ZINC FINGER PROTEIN XLCGF49.1-LIKE-RELATED"/>
    <property type="match status" value="1"/>
</dbReference>
<feature type="domain" description="C2H2-type" evidence="14">
    <location>
        <begin position="830"/>
        <end position="853"/>
    </location>
</feature>
<dbReference type="FunFam" id="3.30.160.60:FF:000100">
    <property type="entry name" value="Zinc finger 45-like"/>
    <property type="match status" value="1"/>
</dbReference>
<feature type="non-terminal residue" evidence="16">
    <location>
        <position position="1"/>
    </location>
</feature>
<dbReference type="GO" id="GO:0005634">
    <property type="term" value="C:nucleus"/>
    <property type="evidence" value="ECO:0007669"/>
    <property type="project" value="UniProtKB-SubCell"/>
</dbReference>
<keyword evidence="4" id="KW-0677">Repeat</keyword>
<dbReference type="HOGENOM" id="CLU_002678_64_0_1"/>
<comment type="similarity">
    <text evidence="2">Belongs to the krueppel C2H2-type zinc-finger protein family.</text>
</comment>
<dbReference type="InterPro" id="IPR036236">
    <property type="entry name" value="Znf_C2H2_sf"/>
</dbReference>
<evidence type="ECO:0000313" key="16">
    <source>
        <dbReference type="EMBL" id="ENN81491.1"/>
    </source>
</evidence>
<dbReference type="Gene3D" id="3.30.160.60">
    <property type="entry name" value="Classic Zinc Finger"/>
    <property type="match status" value="11"/>
</dbReference>
<dbReference type="InterPro" id="IPR012934">
    <property type="entry name" value="Znf_AD"/>
</dbReference>
<dbReference type="Pfam" id="PF00096">
    <property type="entry name" value="zf-C2H2"/>
    <property type="match status" value="9"/>
</dbReference>
<dbReference type="GO" id="GO:0048598">
    <property type="term" value="P:embryonic morphogenesis"/>
    <property type="evidence" value="ECO:0007669"/>
    <property type="project" value="UniProtKB-ARBA"/>
</dbReference>
<dbReference type="OMA" id="RIDEMLM"/>
<dbReference type="PROSITE" id="PS00028">
    <property type="entry name" value="ZINC_FINGER_C2H2_1"/>
    <property type="match status" value="14"/>
</dbReference>
<evidence type="ECO:0000256" key="3">
    <source>
        <dbReference type="ARBA" id="ARBA00022723"/>
    </source>
</evidence>
<feature type="domain" description="C2H2-type" evidence="14">
    <location>
        <begin position="719"/>
        <end position="746"/>
    </location>
</feature>
<feature type="domain" description="ZAD" evidence="15">
    <location>
        <begin position="14"/>
        <end position="95"/>
    </location>
</feature>
<feature type="binding site" evidence="12">
    <location>
        <position position="68"/>
    </location>
    <ligand>
        <name>Zn(2+)</name>
        <dbReference type="ChEBI" id="CHEBI:29105"/>
    </ligand>
</feature>
<dbReference type="Gene3D" id="3.40.1800.20">
    <property type="match status" value="1"/>
</dbReference>
<feature type="domain" description="C2H2-type" evidence="14">
    <location>
        <begin position="803"/>
        <end position="830"/>
    </location>
</feature>
<keyword evidence="9" id="KW-0804">Transcription</keyword>
<gene>
    <name evidence="18" type="primary">109546692</name>
    <name evidence="17" type="ORF">D910_04072</name>
    <name evidence="16" type="ORF">YQE_02020</name>
</gene>
<evidence type="ECO:0000259" key="14">
    <source>
        <dbReference type="PROSITE" id="PS50157"/>
    </source>
</evidence>
<feature type="compositionally biased region" description="Acidic residues" evidence="13">
    <location>
        <begin position="430"/>
        <end position="449"/>
    </location>
</feature>
<dbReference type="SMART" id="SM00355">
    <property type="entry name" value="ZnF_C2H2"/>
    <property type="match status" value="16"/>
</dbReference>
<feature type="domain" description="C2H2-type" evidence="14">
    <location>
        <begin position="179"/>
        <end position="206"/>
    </location>
</feature>
<feature type="domain" description="C2H2-type" evidence="14">
    <location>
        <begin position="569"/>
        <end position="596"/>
    </location>
</feature>
<dbReference type="EMBL" id="KB631844">
    <property type="protein sequence ID" value="ERL86666.1"/>
    <property type="molecule type" value="Genomic_DNA"/>
</dbReference>
<sequence length="955" mass="109636">MTLDEDEERVDLSLICRTCKCISSAMKSIFSGLENANISVHNPRIDEMLMACAAVQVSYGDGLPSLMCEMCCQTLKSAFAFKKQCETVDGSLREYCKTMKVNAIKQELQNSEFMESLNTLSSLLNSDGDPQSTKIAAKEASSIEISEPSTSMVMEINEKPTLQPETDYIQFLDNNQMLLTCRECAKMFTTLEGLRCHKRVHAGTTFKCKQCDKEYTRKNHLDRHEASHGKRKVHVCKICNKTLTRMEHLKRHLITHLREKPFNCKNCNRGFNRIEHLHNHIPRCRGEIVHICPVCNKAFNREDSLEVHKQQHDKISLLLPTIENLDNLDEHYFEVDYDAAIAFSDNSDVEDCFEPQVEVTETLGEAKIGDNDEFSENSKDPIQDPDGQKQDQECIEIRQDAEDEDDEKPLSSIAAMVKSEEGQLMLREGNDEDDDDDCDMDQSDMDHEDELEEGEIVLGSSMGNDFENYEDNGNDSSVDSSDEEYLPKKPAQASPNGKRRGRPRIHPPKPKSTGRRGRPLGSKGIKKKQKPIEEEDIGEYPCPFCNEFYDRISLLDKHAKEMHPDLKVHKCNICGKDFSRPNHLKRHMSSHSENKPFTCEICTKSFVRKDHLLQHQKLHEQQEELPCDICGKSFGRADHLAKHKASKHGIGEKLMIMGDKKFYCDKCHKGFTTEKYRDVHMKAHNGEKKFMCKVCEKTFLSRSHLTEHMKFHNEHSKKFLCSECGQRFIRNDYLVIHMRRHRGEKPFKCKFCGKGFPRTTDLTVHERYHTGEKTHLCTVCGRGFGRAYNLTVHMRTHTGEKPYQCTYCDAAFAQGNDLKAHIRRHTGERFQCDLCSESFLMGYLLTQHKRTVHGLNVVSNIRRLQPVHKTENPDEPPPITIPLPKPCVPENLMFSHIMQSQPHMPQVQTKQEKLEDSTSLTIPLSKPLMPESLMFNHLQAQLSLSQMHFSQRPAT</sequence>
<feature type="binding site" evidence="12">
    <location>
        <position position="19"/>
    </location>
    <ligand>
        <name>Zn(2+)</name>
        <dbReference type="ChEBI" id="CHEBI:29105"/>
    </ligand>
</feature>
<feature type="domain" description="C2H2-type" evidence="14">
    <location>
        <begin position="625"/>
        <end position="648"/>
    </location>
</feature>
<evidence type="ECO:0000256" key="6">
    <source>
        <dbReference type="ARBA" id="ARBA00022833"/>
    </source>
</evidence>
<dbReference type="GO" id="GO:0008270">
    <property type="term" value="F:zinc ion binding"/>
    <property type="evidence" value="ECO:0007669"/>
    <property type="project" value="UniProtKB-UniRule"/>
</dbReference>
<evidence type="ECO:0000256" key="9">
    <source>
        <dbReference type="ARBA" id="ARBA00023163"/>
    </source>
</evidence>
<dbReference type="OrthoDB" id="654211at2759"/>
<feature type="domain" description="C2H2-type" evidence="14">
    <location>
        <begin position="775"/>
        <end position="802"/>
    </location>
</feature>
<dbReference type="KEGG" id="dpa:109546692"/>
<dbReference type="FunFam" id="3.30.160.60:FF:000624">
    <property type="entry name" value="zinc finger protein 697"/>
    <property type="match status" value="1"/>
</dbReference>
<dbReference type="GO" id="GO:0010468">
    <property type="term" value="P:regulation of gene expression"/>
    <property type="evidence" value="ECO:0007669"/>
    <property type="project" value="TreeGrafter"/>
</dbReference>
<feature type="binding site" evidence="12">
    <location>
        <position position="16"/>
    </location>
    <ligand>
        <name>Zn(2+)</name>
        <dbReference type="ChEBI" id="CHEBI:29105"/>
    </ligand>
</feature>
<keyword evidence="7" id="KW-0805">Transcription regulation</keyword>
<dbReference type="SUPFAM" id="SSF57716">
    <property type="entry name" value="Glucocorticoid receptor-like (DNA-binding domain)"/>
    <property type="match status" value="1"/>
</dbReference>
<evidence type="ECO:0000256" key="10">
    <source>
        <dbReference type="ARBA" id="ARBA00023242"/>
    </source>
</evidence>
<dbReference type="InterPro" id="IPR013087">
    <property type="entry name" value="Znf_C2H2_type"/>
</dbReference>
<feature type="compositionally biased region" description="Basic residues" evidence="13">
    <location>
        <begin position="497"/>
        <end position="529"/>
    </location>
</feature>
<feature type="compositionally biased region" description="Basic and acidic residues" evidence="13">
    <location>
        <begin position="376"/>
        <end position="391"/>
    </location>
</feature>
<keyword evidence="8" id="KW-0238">DNA-binding</keyword>
<dbReference type="Pfam" id="PF07776">
    <property type="entry name" value="zf-AD"/>
    <property type="match status" value="1"/>
</dbReference>
<dbReference type="FunFam" id="3.30.160.60:FF:000303">
    <property type="entry name" value="Zinc finger protein 41"/>
    <property type="match status" value="1"/>
</dbReference>
<evidence type="ECO:0000313" key="19">
    <source>
        <dbReference type="Proteomes" id="UP000019118"/>
    </source>
</evidence>
<dbReference type="AlphaFoldDB" id="N6ULE0"/>